<keyword evidence="4" id="KW-1185">Reference proteome</keyword>
<dbReference type="InterPro" id="IPR011055">
    <property type="entry name" value="Dup_hybrid_motif"/>
</dbReference>
<comment type="caution">
    <text evidence="3">The sequence shown here is derived from an EMBL/GenBank/DDBJ whole genome shotgun (WGS) entry which is preliminary data.</text>
</comment>
<feature type="transmembrane region" description="Helical" evidence="1">
    <location>
        <begin position="40"/>
        <end position="56"/>
    </location>
</feature>
<keyword evidence="3" id="KW-0378">Hydrolase</keyword>
<evidence type="ECO:0000259" key="2">
    <source>
        <dbReference type="Pfam" id="PF01551"/>
    </source>
</evidence>
<dbReference type="InterPro" id="IPR050570">
    <property type="entry name" value="Cell_wall_metabolism_enzyme"/>
</dbReference>
<dbReference type="Proteomes" id="UP000589626">
    <property type="component" value="Unassembled WGS sequence"/>
</dbReference>
<reference evidence="3 4" key="1">
    <citation type="submission" date="2020-08" db="EMBL/GenBank/DDBJ databases">
        <title>Sequencing the genomes of 1000 actinobacteria strains.</title>
        <authorList>
            <person name="Klenk H.-P."/>
        </authorList>
    </citation>
    <scope>NUCLEOTIDE SEQUENCE [LARGE SCALE GENOMIC DNA]</scope>
    <source>
        <strain evidence="3 4">DSM 105498</strain>
    </source>
</reference>
<dbReference type="InterPro" id="IPR016047">
    <property type="entry name" value="M23ase_b-sheet_dom"/>
</dbReference>
<dbReference type="RefSeq" id="WP_183592013.1">
    <property type="nucleotide sequence ID" value="NZ_JACHWR010000001.1"/>
</dbReference>
<evidence type="ECO:0000313" key="3">
    <source>
        <dbReference type="EMBL" id="MBB3042200.1"/>
    </source>
</evidence>
<sequence>MNTPLDSVRRRVARMRRLWLALFVAGVVLTSTVLDTPWTATFVVLVAILALAFVGPPRAGRGPVETGSPVHGRWVAVNGPGSRVPSHGVRSYGQAYAVDLLHPSRTAVKPRLGWGLRTRPATAYSSYGEPVYAVAAGTVVTVRDRLRDHRGRDTWPTLVWMMVVEAFFRELGGASRILGNHVVVDHGDGVWSAYAHLRRGSAVVRVGDRVAGGQQLAEVGNTGNTTEPHLHFQLMDAPYVTGAAGLPWRWCGVTELDETDPARATGARRSTALDDVPENGRIFEAVVGG</sequence>
<evidence type="ECO:0000256" key="1">
    <source>
        <dbReference type="SAM" id="Phobius"/>
    </source>
</evidence>
<dbReference type="PANTHER" id="PTHR21666">
    <property type="entry name" value="PEPTIDASE-RELATED"/>
    <property type="match status" value="1"/>
</dbReference>
<evidence type="ECO:0000313" key="4">
    <source>
        <dbReference type="Proteomes" id="UP000589626"/>
    </source>
</evidence>
<gene>
    <name evidence="3" type="ORF">FHU40_002001</name>
</gene>
<dbReference type="Pfam" id="PF01551">
    <property type="entry name" value="Peptidase_M23"/>
    <property type="match status" value="1"/>
</dbReference>
<feature type="domain" description="M23ase beta-sheet core" evidence="2">
    <location>
        <begin position="176"/>
        <end position="235"/>
    </location>
</feature>
<organism evidence="3 4">
    <name type="scientific">Nocardioides soli</name>
    <dbReference type="NCBI Taxonomy" id="1036020"/>
    <lineage>
        <taxon>Bacteria</taxon>
        <taxon>Bacillati</taxon>
        <taxon>Actinomycetota</taxon>
        <taxon>Actinomycetes</taxon>
        <taxon>Propionibacteriales</taxon>
        <taxon>Nocardioidaceae</taxon>
        <taxon>Nocardioides</taxon>
    </lineage>
</organism>
<keyword evidence="1" id="KW-0812">Transmembrane</keyword>
<dbReference type="CDD" id="cd12797">
    <property type="entry name" value="M23_peptidase"/>
    <property type="match status" value="1"/>
</dbReference>
<dbReference type="GO" id="GO:0004222">
    <property type="term" value="F:metalloendopeptidase activity"/>
    <property type="evidence" value="ECO:0007669"/>
    <property type="project" value="TreeGrafter"/>
</dbReference>
<keyword evidence="1" id="KW-1133">Transmembrane helix</keyword>
<accession>A0A7W4Z225</accession>
<dbReference type="EMBL" id="JACHWR010000001">
    <property type="protein sequence ID" value="MBB3042200.1"/>
    <property type="molecule type" value="Genomic_DNA"/>
</dbReference>
<protein>
    <submittedName>
        <fullName evidence="3">Murein DD-endopeptidase MepM/ murein hydrolase activator NlpD</fullName>
    </submittedName>
</protein>
<proteinExistence type="predicted"/>
<dbReference type="SUPFAM" id="SSF51261">
    <property type="entry name" value="Duplicated hybrid motif"/>
    <property type="match status" value="1"/>
</dbReference>
<dbReference type="AlphaFoldDB" id="A0A7W4Z225"/>
<keyword evidence="1" id="KW-0472">Membrane</keyword>
<dbReference type="Gene3D" id="2.70.70.10">
    <property type="entry name" value="Glucose Permease (Domain IIA)"/>
    <property type="match status" value="1"/>
</dbReference>
<name>A0A7W4Z225_9ACTN</name>
<dbReference type="PANTHER" id="PTHR21666:SF270">
    <property type="entry name" value="MUREIN HYDROLASE ACTIVATOR ENVC"/>
    <property type="match status" value="1"/>
</dbReference>